<dbReference type="InterPro" id="IPR013783">
    <property type="entry name" value="Ig-like_fold"/>
</dbReference>
<feature type="region of interest" description="Disordered" evidence="5">
    <location>
        <begin position="26"/>
        <end position="58"/>
    </location>
</feature>
<dbReference type="RefSeq" id="WP_382381115.1">
    <property type="nucleotide sequence ID" value="NZ_JBHRZI010000057.1"/>
</dbReference>
<evidence type="ECO:0000256" key="4">
    <source>
        <dbReference type="ARBA" id="ARBA00022729"/>
    </source>
</evidence>
<dbReference type="InterPro" id="IPR033764">
    <property type="entry name" value="Sdr_B"/>
</dbReference>
<protein>
    <submittedName>
        <fullName evidence="9">SdrD B-like domain-containing protein</fullName>
    </submittedName>
</protein>
<evidence type="ECO:0000256" key="5">
    <source>
        <dbReference type="SAM" id="MobiDB-lite"/>
    </source>
</evidence>
<comment type="subcellular location">
    <subcellularLocation>
        <location evidence="1">Secreted</location>
    </subcellularLocation>
</comment>
<dbReference type="PANTHER" id="PTHR36108:SF13">
    <property type="entry name" value="COLOSSIN-B-RELATED"/>
    <property type="match status" value="1"/>
</dbReference>
<feature type="domain" description="SD-repeat containing protein B" evidence="8">
    <location>
        <begin position="68"/>
        <end position="156"/>
    </location>
</feature>
<feature type="chain" id="PRO_5046673655" evidence="7">
    <location>
        <begin position="27"/>
        <end position="887"/>
    </location>
</feature>
<comment type="caution">
    <text evidence="9">The sequence shown here is derived from an EMBL/GenBank/DDBJ whole genome shotgun (WGS) entry which is preliminary data.</text>
</comment>
<evidence type="ECO:0000313" key="9">
    <source>
        <dbReference type="EMBL" id="MFC3899102.1"/>
    </source>
</evidence>
<sequence length="887" mass="94408">MSGRAVRFAVLTTVALLAFGTTPALAQDEPTTTTPPVVTTSSTPPSSEPAPPPAQPQVLSTKDSLTGVLYADRNANTVQDAGEALSGVVVTAFTVRVANSPKTTTNANGEFVFRDLEPGVYQPLYELADGWVVHHDSSRDYVIEVTADNTTRVTARAERPYRERLSVTGSLDRESYHYPSSATTTVTITNISDRRISGIEGACNTNFSGIGLGPQRWPGLWGSGVALEPGEQRTFTAVAQLPERSRREGRVTLDCQFVPNYGFNKDGPTLHDEAVVTSDNGGYTMVVGEDRNANSRIDADEAVQGAEVVLLQPQTGKQIAMRTSGADGKIEFVDLPVGDYDAVVRGSWAFQDTSRVQITQPAGSGHRILKRAVPAELKASLKFGKPRYEVHETISVELTITNVGGQPAEHVQVAPFSALEVSGEQFGDLRRDGPGVRIPAGESRTVSVSGKIRQLWDDKLTVIAEIYHAGTSGYFTSLNEVEIVQTTGDIIGVVYTDKNRNGQMDPGEGAVRAELELGGGTPLRGYGGSTDDNGRFHYKGIPSGYYSINYTLADGWAVHLDGDKPRFRVEPGKPVELVARAERPFRESLKATVVLDKSTYQAGDIAKITVTLTNTSDREIRGVQAGCNRNAELNQLGGRMGFTPMPEGWGDLRPGTEGVTLASGETRTIVATEKVPAKALESRAVAVACDFAPNPVHNTDGPSGYDWASVPGRFGAVDVLLAHDVNKNLRVDPGEAVPNTRIALMTDREYGAVVADAVTDANGRAYLDQVPPGEYWAWIDGPWKFEDPNNAYVRVGADAKIQGWFGVVPGQAPAPPGTADGEQVATGGTSGGMRVALAKTGASVLGLAFLGVLLVAAGVAMSRHGRTGARSAHALPEASVALDSKKS</sequence>
<evidence type="ECO:0000256" key="7">
    <source>
        <dbReference type="SAM" id="SignalP"/>
    </source>
</evidence>
<evidence type="ECO:0000256" key="6">
    <source>
        <dbReference type="SAM" id="Phobius"/>
    </source>
</evidence>
<reference evidence="10" key="1">
    <citation type="journal article" date="2019" name="Int. J. Syst. Evol. Microbiol.">
        <title>The Global Catalogue of Microorganisms (GCM) 10K type strain sequencing project: providing services to taxonomists for standard genome sequencing and annotation.</title>
        <authorList>
            <consortium name="The Broad Institute Genomics Platform"/>
            <consortium name="The Broad Institute Genome Sequencing Center for Infectious Disease"/>
            <person name="Wu L."/>
            <person name="Ma J."/>
        </authorList>
    </citation>
    <scope>NUCLEOTIDE SEQUENCE [LARGE SCALE GENOMIC DNA]</scope>
    <source>
        <strain evidence="10">CGMCC 4.7405</strain>
    </source>
</reference>
<proteinExistence type="inferred from homology"/>
<keyword evidence="3" id="KW-0964">Secreted</keyword>
<accession>A0ABV8CAD8</accession>
<evidence type="ECO:0000256" key="1">
    <source>
        <dbReference type="ARBA" id="ARBA00004613"/>
    </source>
</evidence>
<dbReference type="SUPFAM" id="SSF117074">
    <property type="entry name" value="Hypothetical protein PA1324"/>
    <property type="match status" value="4"/>
</dbReference>
<dbReference type="Pfam" id="PF17210">
    <property type="entry name" value="SdrD_B"/>
    <property type="match status" value="1"/>
</dbReference>
<dbReference type="Gene3D" id="2.60.40.10">
    <property type="entry name" value="Immunoglobulins"/>
    <property type="match status" value="4"/>
</dbReference>
<feature type="signal peptide" evidence="7">
    <location>
        <begin position="1"/>
        <end position="26"/>
    </location>
</feature>
<name>A0ABV8CAD8_9PSEU</name>
<gene>
    <name evidence="9" type="ORF">ACFOWZ_47215</name>
</gene>
<dbReference type="PANTHER" id="PTHR36108">
    <property type="entry name" value="COLOSSIN-B-RELATED"/>
    <property type="match status" value="1"/>
</dbReference>
<feature type="compositionally biased region" description="Pro residues" evidence="5">
    <location>
        <begin position="46"/>
        <end position="55"/>
    </location>
</feature>
<keyword evidence="10" id="KW-1185">Reference proteome</keyword>
<keyword evidence="6" id="KW-0472">Membrane</keyword>
<feature type="transmembrane region" description="Helical" evidence="6">
    <location>
        <begin position="842"/>
        <end position="861"/>
    </location>
</feature>
<evidence type="ECO:0000313" key="10">
    <source>
        <dbReference type="Proteomes" id="UP001595690"/>
    </source>
</evidence>
<evidence type="ECO:0000256" key="3">
    <source>
        <dbReference type="ARBA" id="ARBA00022525"/>
    </source>
</evidence>
<dbReference type="EMBL" id="JBHRZI010000057">
    <property type="protein sequence ID" value="MFC3899102.1"/>
    <property type="molecule type" value="Genomic_DNA"/>
</dbReference>
<evidence type="ECO:0000259" key="8">
    <source>
        <dbReference type="Pfam" id="PF17210"/>
    </source>
</evidence>
<keyword evidence="4 7" id="KW-0732">Signal</keyword>
<dbReference type="Proteomes" id="UP001595690">
    <property type="component" value="Unassembled WGS sequence"/>
</dbReference>
<comment type="similarity">
    <text evidence="2">Belongs to the serine-aspartate repeat-containing protein (SDr) family.</text>
</comment>
<keyword evidence="6" id="KW-1133">Transmembrane helix</keyword>
<keyword evidence="6" id="KW-0812">Transmembrane</keyword>
<feature type="compositionally biased region" description="Low complexity" evidence="5">
    <location>
        <begin position="29"/>
        <end position="45"/>
    </location>
</feature>
<evidence type="ECO:0000256" key="2">
    <source>
        <dbReference type="ARBA" id="ARBA00007257"/>
    </source>
</evidence>
<organism evidence="9 10">
    <name type="scientific">Lentzea rhizosphaerae</name>
    <dbReference type="NCBI Taxonomy" id="2041025"/>
    <lineage>
        <taxon>Bacteria</taxon>
        <taxon>Bacillati</taxon>
        <taxon>Actinomycetota</taxon>
        <taxon>Actinomycetes</taxon>
        <taxon>Pseudonocardiales</taxon>
        <taxon>Pseudonocardiaceae</taxon>
        <taxon>Lentzea</taxon>
    </lineage>
</organism>